<evidence type="ECO:0000313" key="3">
    <source>
        <dbReference type="EMBL" id="KAL2325282.1"/>
    </source>
</evidence>
<protein>
    <submittedName>
        <fullName evidence="3">Uncharacterized protein</fullName>
    </submittedName>
</protein>
<evidence type="ECO:0000256" key="1">
    <source>
        <dbReference type="SAM" id="MobiDB-lite"/>
    </source>
</evidence>
<feature type="compositionally biased region" description="Polar residues" evidence="1">
    <location>
        <begin position="12"/>
        <end position="25"/>
    </location>
</feature>
<dbReference type="EMBL" id="JBGMDY010000008">
    <property type="protein sequence ID" value="KAL2325282.1"/>
    <property type="molecule type" value="Genomic_DNA"/>
</dbReference>
<keyword evidence="4" id="KW-1185">Reference proteome</keyword>
<dbReference type="AlphaFoldDB" id="A0ABD1LP49"/>
<proteinExistence type="predicted"/>
<dbReference type="Proteomes" id="UP001603857">
    <property type="component" value="Unassembled WGS sequence"/>
</dbReference>
<comment type="caution">
    <text evidence="3">The sequence shown here is derived from an EMBL/GenBank/DDBJ whole genome shotgun (WGS) entry which is preliminary data.</text>
</comment>
<keyword evidence="2" id="KW-0472">Membrane</keyword>
<evidence type="ECO:0000313" key="4">
    <source>
        <dbReference type="Proteomes" id="UP001603857"/>
    </source>
</evidence>
<evidence type="ECO:0000256" key="2">
    <source>
        <dbReference type="SAM" id="Phobius"/>
    </source>
</evidence>
<sequence length="585" mass="65416">MELEETEDEECYTSSKYSSQPNNVKSSGKVKWVLKRELCLGRKILVAGFVAFAAPVVVPSLVVASAIGLAVSLPCAIFLASHACTQNLMSKLLPIPTPQDPSLREETCYKDERQQALEGETKRDIEMDGVQCMNNGENMGLVSECGPREAYAKDEMEGHTREETNGVQVQLMSRANGVVTMIEGVDEIENGIEEFETPFEVTTVVLDESRDQDMEGDIEEAELQNETNGLLEKIRDEGRTQEREEYVKGMCEMANENDQTIGPVVEDMEVAWEDAHSGIIVGTEEDWRKEGPNACEEMFQSRNDESEDTICNEVESGEYARDLIEGKEFNNTNVLQNPMAEPSELLHGRCFTHETIQDEPVEDLRIEALVYNIPVEEDSSEVIIEKPDMLIAEEEPEAPLDCPTQLQEAKLDDNISVFENQESQLHELNEMVYSSDAEARETANESALDLFDGKQKDHEKYALPIDLHEESSHVDGHTDSMEVLVSSVEQESGPSECSSGENIICPSQEVVVHEDNIRKQINVIRKIVGYEGTKQATCAEELKALYIFTGVKPPTSLNENSSALDEIQEKLHFLMSILGIKWNMA</sequence>
<keyword evidence="2" id="KW-1133">Transmembrane helix</keyword>
<organism evidence="3 4">
    <name type="scientific">Flemingia macrophylla</name>
    <dbReference type="NCBI Taxonomy" id="520843"/>
    <lineage>
        <taxon>Eukaryota</taxon>
        <taxon>Viridiplantae</taxon>
        <taxon>Streptophyta</taxon>
        <taxon>Embryophyta</taxon>
        <taxon>Tracheophyta</taxon>
        <taxon>Spermatophyta</taxon>
        <taxon>Magnoliopsida</taxon>
        <taxon>eudicotyledons</taxon>
        <taxon>Gunneridae</taxon>
        <taxon>Pentapetalae</taxon>
        <taxon>rosids</taxon>
        <taxon>fabids</taxon>
        <taxon>Fabales</taxon>
        <taxon>Fabaceae</taxon>
        <taxon>Papilionoideae</taxon>
        <taxon>50 kb inversion clade</taxon>
        <taxon>NPAAA clade</taxon>
        <taxon>indigoferoid/millettioid clade</taxon>
        <taxon>Phaseoleae</taxon>
        <taxon>Flemingia</taxon>
    </lineage>
</organism>
<dbReference type="PANTHER" id="PTHR37198:SF1">
    <property type="entry name" value="NUCLEOLIN"/>
    <property type="match status" value="1"/>
</dbReference>
<feature type="region of interest" description="Disordered" evidence="1">
    <location>
        <begin position="1"/>
        <end position="25"/>
    </location>
</feature>
<accession>A0ABD1LP49</accession>
<feature type="compositionally biased region" description="Acidic residues" evidence="1">
    <location>
        <begin position="1"/>
        <end position="11"/>
    </location>
</feature>
<reference evidence="3 4" key="1">
    <citation type="submission" date="2024-08" db="EMBL/GenBank/DDBJ databases">
        <title>Insights into the chromosomal genome structure of Flemingia macrophylla.</title>
        <authorList>
            <person name="Ding Y."/>
            <person name="Zhao Y."/>
            <person name="Bi W."/>
            <person name="Wu M."/>
            <person name="Zhao G."/>
            <person name="Gong Y."/>
            <person name="Li W."/>
            <person name="Zhang P."/>
        </authorList>
    </citation>
    <scope>NUCLEOTIDE SEQUENCE [LARGE SCALE GENOMIC DNA]</scope>
    <source>
        <strain evidence="3">DYQJB</strain>
        <tissue evidence="3">Leaf</tissue>
    </source>
</reference>
<keyword evidence="2" id="KW-0812">Transmembrane</keyword>
<name>A0ABD1LP49_9FABA</name>
<gene>
    <name evidence="3" type="ORF">Fmac_024340</name>
</gene>
<feature type="transmembrane region" description="Helical" evidence="2">
    <location>
        <begin position="44"/>
        <end position="71"/>
    </location>
</feature>
<dbReference type="PANTHER" id="PTHR37198">
    <property type="entry name" value="NUCLEOLIN"/>
    <property type="match status" value="1"/>
</dbReference>